<evidence type="ECO:0000313" key="2">
    <source>
        <dbReference type="EMBL" id="KAJ7776876.1"/>
    </source>
</evidence>
<feature type="compositionally biased region" description="Basic and acidic residues" evidence="1">
    <location>
        <begin position="584"/>
        <end position="606"/>
    </location>
</feature>
<feature type="region of interest" description="Disordered" evidence="1">
    <location>
        <begin position="343"/>
        <end position="391"/>
    </location>
</feature>
<feature type="region of interest" description="Disordered" evidence="1">
    <location>
        <begin position="541"/>
        <end position="643"/>
    </location>
</feature>
<comment type="caution">
    <text evidence="2">The sequence shown here is derived from an EMBL/GenBank/DDBJ whole genome shotgun (WGS) entry which is preliminary data.</text>
</comment>
<name>A0AAD7K2I0_9AGAR</name>
<reference evidence="2" key="1">
    <citation type="submission" date="2023-03" db="EMBL/GenBank/DDBJ databases">
        <title>Massive genome expansion in bonnet fungi (Mycena s.s.) driven by repeated elements and novel gene families across ecological guilds.</title>
        <authorList>
            <consortium name="Lawrence Berkeley National Laboratory"/>
            <person name="Harder C.B."/>
            <person name="Miyauchi S."/>
            <person name="Viragh M."/>
            <person name="Kuo A."/>
            <person name="Thoen E."/>
            <person name="Andreopoulos B."/>
            <person name="Lu D."/>
            <person name="Skrede I."/>
            <person name="Drula E."/>
            <person name="Henrissat B."/>
            <person name="Morin E."/>
            <person name="Kohler A."/>
            <person name="Barry K."/>
            <person name="LaButti K."/>
            <person name="Morin E."/>
            <person name="Salamov A."/>
            <person name="Lipzen A."/>
            <person name="Mereny Z."/>
            <person name="Hegedus B."/>
            <person name="Baldrian P."/>
            <person name="Stursova M."/>
            <person name="Weitz H."/>
            <person name="Taylor A."/>
            <person name="Grigoriev I.V."/>
            <person name="Nagy L.G."/>
            <person name="Martin F."/>
            <person name="Kauserud H."/>
        </authorList>
    </citation>
    <scope>NUCLEOTIDE SEQUENCE</scope>
    <source>
        <strain evidence="2">CBHHK188m</strain>
    </source>
</reference>
<dbReference type="EMBL" id="JARJLG010000011">
    <property type="protein sequence ID" value="KAJ7776876.1"/>
    <property type="molecule type" value="Genomic_DNA"/>
</dbReference>
<sequence length="643" mass="69280">MHWETELIFKVLRNNSTLEEPTEAASVTKKISAGPASSPPHKLKRRGGSAILAHGAHSRLACASSAAWQAQAAARSRQIPPVQHVPTATAGAENSAFRLPRQHHAAHRTIPWSTTPGADLCDPDIQPARGVGAPLMRTVPPPPLLRLVCGLASASGSDRTSTARPHRHTMQPQEVRLPRQHHAAHRTTHPAHPDTSTTPGPISAIRAARGGRVTHAHGAHLRLACVSSAAWQAGAVLRQVAPVQHVPSVTAGAKDSAFRLPRQHHPAHRTMHLPAETRSWRDPHSPLGRRPRGRSLRSGHLARTRGGCATHAHGAHLRLRLICASSAAWQAQVGEIAPVQHVPTDTQRSSKKSAFPDSTIPLTARYPGTHYPPRRVRSRPSPPGHIRVDDPGGPISAMWAQVLSARAEWAAEALALQIPPAPKSDTITIARPAPPRWYAHSRASRRPSPLTRRHRWIWRFWAAGGRARTLVCGVASTALLPRAPWAAPRHGTHRAPHPLSGPASPSPPGHIRPRRSRAHVLSTRAERRLGLVCTKVGHRAPAGVYGHAPPPSHAVDGYVTDDQRPPAPDAPSSRDWARPAYDSEPGRHCNPEPAAPHETHVGDQKAARLHPPEGSSAPPRRVTRIPQASDAHDARGDLPMAPA</sequence>
<organism evidence="2 3">
    <name type="scientific">Mycena maculata</name>
    <dbReference type="NCBI Taxonomy" id="230809"/>
    <lineage>
        <taxon>Eukaryota</taxon>
        <taxon>Fungi</taxon>
        <taxon>Dikarya</taxon>
        <taxon>Basidiomycota</taxon>
        <taxon>Agaricomycotina</taxon>
        <taxon>Agaricomycetes</taxon>
        <taxon>Agaricomycetidae</taxon>
        <taxon>Agaricales</taxon>
        <taxon>Marasmiineae</taxon>
        <taxon>Mycenaceae</taxon>
        <taxon>Mycena</taxon>
    </lineage>
</organism>
<feature type="compositionally biased region" description="Basic residues" evidence="1">
    <location>
        <begin position="287"/>
        <end position="300"/>
    </location>
</feature>
<dbReference type="AlphaFoldDB" id="A0AAD7K2I0"/>
<feature type="region of interest" description="Disordered" evidence="1">
    <location>
        <begin position="23"/>
        <end position="46"/>
    </location>
</feature>
<feature type="region of interest" description="Disordered" evidence="1">
    <location>
        <begin position="181"/>
        <end position="200"/>
    </location>
</feature>
<accession>A0AAD7K2I0</accession>
<feature type="region of interest" description="Disordered" evidence="1">
    <location>
        <begin position="487"/>
        <end position="523"/>
    </location>
</feature>
<dbReference type="Proteomes" id="UP001215280">
    <property type="component" value="Unassembled WGS sequence"/>
</dbReference>
<evidence type="ECO:0000256" key="1">
    <source>
        <dbReference type="SAM" id="MobiDB-lite"/>
    </source>
</evidence>
<evidence type="ECO:0000313" key="3">
    <source>
        <dbReference type="Proteomes" id="UP001215280"/>
    </source>
</evidence>
<gene>
    <name evidence="2" type="ORF">DFH07DRAFT_1056552</name>
</gene>
<keyword evidence="3" id="KW-1185">Reference proteome</keyword>
<feature type="region of interest" description="Disordered" evidence="1">
    <location>
        <begin position="263"/>
        <end position="300"/>
    </location>
</feature>
<protein>
    <submittedName>
        <fullName evidence="2">Uncharacterized protein</fullName>
    </submittedName>
</protein>
<feature type="region of interest" description="Disordered" evidence="1">
    <location>
        <begin position="155"/>
        <end position="176"/>
    </location>
</feature>
<proteinExistence type="predicted"/>